<evidence type="ECO:0000313" key="1">
    <source>
        <dbReference type="EMBL" id="GAA4096444.1"/>
    </source>
</evidence>
<name>A0ABP7WTJ4_9ACTN</name>
<protein>
    <submittedName>
        <fullName evidence="1">Uncharacterized protein</fullName>
    </submittedName>
</protein>
<keyword evidence="2" id="KW-1185">Reference proteome</keyword>
<gene>
    <name evidence="1" type="ORF">GCM10022214_70070</name>
</gene>
<sequence length="68" mass="7386">MSRAWRQRDQPPIFEFQAAAFVLSGVQIVDCVGTETVALLCDAHGPAPIRGAVPVKDYATRPAFRDTA</sequence>
<reference evidence="2" key="1">
    <citation type="journal article" date="2019" name="Int. J. Syst. Evol. Microbiol.">
        <title>The Global Catalogue of Microorganisms (GCM) 10K type strain sequencing project: providing services to taxonomists for standard genome sequencing and annotation.</title>
        <authorList>
            <consortium name="The Broad Institute Genomics Platform"/>
            <consortium name="The Broad Institute Genome Sequencing Center for Infectious Disease"/>
            <person name="Wu L."/>
            <person name="Ma J."/>
        </authorList>
    </citation>
    <scope>NUCLEOTIDE SEQUENCE [LARGE SCALE GENOMIC DNA]</scope>
    <source>
        <strain evidence="2">JCM 16702</strain>
    </source>
</reference>
<accession>A0ABP7WTJ4</accession>
<evidence type="ECO:0000313" key="2">
    <source>
        <dbReference type="Proteomes" id="UP001500683"/>
    </source>
</evidence>
<dbReference type="Proteomes" id="UP001500683">
    <property type="component" value="Unassembled WGS sequence"/>
</dbReference>
<dbReference type="EMBL" id="BAAAZG010000055">
    <property type="protein sequence ID" value="GAA4096444.1"/>
    <property type="molecule type" value="Genomic_DNA"/>
</dbReference>
<organism evidence="1 2">
    <name type="scientific">Actinomadura miaoliensis</name>
    <dbReference type="NCBI Taxonomy" id="430685"/>
    <lineage>
        <taxon>Bacteria</taxon>
        <taxon>Bacillati</taxon>
        <taxon>Actinomycetota</taxon>
        <taxon>Actinomycetes</taxon>
        <taxon>Streptosporangiales</taxon>
        <taxon>Thermomonosporaceae</taxon>
        <taxon>Actinomadura</taxon>
    </lineage>
</organism>
<proteinExistence type="predicted"/>
<comment type="caution">
    <text evidence="1">The sequence shown here is derived from an EMBL/GenBank/DDBJ whole genome shotgun (WGS) entry which is preliminary data.</text>
</comment>